<evidence type="ECO:0000313" key="1">
    <source>
        <dbReference type="EMBL" id="TBU04296.1"/>
    </source>
</evidence>
<proteinExistence type="predicted"/>
<protein>
    <submittedName>
        <fullName evidence="1">Uncharacterized protein</fullName>
    </submittedName>
</protein>
<dbReference type="VEuPathDB" id="MicrosporidiaDB:CWI39_0800p0010"/>
<name>A0A4Q9LA14_9MICR</name>
<gene>
    <name evidence="2" type="ORF">CWI36_0236p0040</name>
    <name evidence="1" type="ORF">CWI36_0784p0010</name>
</gene>
<accession>A0A4Q9LA14</accession>
<organism evidence="1 3">
    <name type="scientific">Hamiltosporidium magnivora</name>
    <dbReference type="NCBI Taxonomy" id="148818"/>
    <lineage>
        <taxon>Eukaryota</taxon>
        <taxon>Fungi</taxon>
        <taxon>Fungi incertae sedis</taxon>
        <taxon>Microsporidia</taxon>
        <taxon>Dubosqiidae</taxon>
        <taxon>Hamiltosporidium</taxon>
    </lineage>
</organism>
<comment type="caution">
    <text evidence="1">The sequence shown here is derived from an EMBL/GenBank/DDBJ whole genome shotgun (WGS) entry which is preliminary data.</text>
</comment>
<dbReference type="VEuPathDB" id="MicrosporidiaDB:CWI36_0236p0040"/>
<sequence>MLVSDYQKNPRVFEKNIKSIYFCKIQITMKRVKDLIIFWENTAKPMNDQSSNVNTSKALDNHCKHNYTKPLNIYNNIALIFAKTSLPFKDNVDNYFHKKKEAPVYITMAQVYVASKNILKDGIKNDGVNFLNNSSANLNNESIIRQIEEEKITVKKIKRKKRWEGISDSKERLKNLYIS</sequence>
<dbReference type="AlphaFoldDB" id="A0A4Q9LA14"/>
<dbReference type="VEuPathDB" id="MicrosporidiaDB:CWI36_0784p0010"/>
<reference evidence="1 3" key="1">
    <citation type="submission" date="2017-12" db="EMBL/GenBank/DDBJ databases">
        <authorList>
            <person name="Pombert J.-F."/>
            <person name="Haag K.L."/>
            <person name="Ebert D."/>
        </authorList>
    </citation>
    <scope>NUCLEOTIDE SEQUENCE [LARGE SCALE GENOMIC DNA]</scope>
    <source>
        <strain evidence="1">BE-OM-2</strain>
    </source>
</reference>
<evidence type="ECO:0000313" key="2">
    <source>
        <dbReference type="EMBL" id="TBU07722.1"/>
    </source>
</evidence>
<dbReference type="EMBL" id="PITI01000784">
    <property type="protein sequence ID" value="TBU04296.1"/>
    <property type="molecule type" value="Genomic_DNA"/>
</dbReference>
<dbReference type="EMBL" id="PITI01000236">
    <property type="protein sequence ID" value="TBU07722.1"/>
    <property type="molecule type" value="Genomic_DNA"/>
</dbReference>
<keyword evidence="3" id="KW-1185">Reference proteome</keyword>
<evidence type="ECO:0000313" key="3">
    <source>
        <dbReference type="Proteomes" id="UP000291404"/>
    </source>
</evidence>
<dbReference type="Proteomes" id="UP000291404">
    <property type="component" value="Unassembled WGS sequence"/>
</dbReference>